<accession>A0A7W7ZCN4</accession>
<dbReference type="InterPro" id="IPR051917">
    <property type="entry name" value="Transposase-Integrase"/>
</dbReference>
<dbReference type="GO" id="GO:0032196">
    <property type="term" value="P:transposition"/>
    <property type="evidence" value="ECO:0007669"/>
    <property type="project" value="TreeGrafter"/>
</dbReference>
<gene>
    <name evidence="2" type="ORF">HDF16_002083</name>
</gene>
<proteinExistence type="predicted"/>
<dbReference type="Proteomes" id="UP000540989">
    <property type="component" value="Unassembled WGS sequence"/>
</dbReference>
<evidence type="ECO:0000259" key="1">
    <source>
        <dbReference type="Pfam" id="PF13936"/>
    </source>
</evidence>
<evidence type="ECO:0000313" key="3">
    <source>
        <dbReference type="Proteomes" id="UP000540989"/>
    </source>
</evidence>
<feature type="non-terminal residue" evidence="2">
    <location>
        <position position="153"/>
    </location>
</feature>
<evidence type="ECO:0000313" key="2">
    <source>
        <dbReference type="EMBL" id="MBB5057398.1"/>
    </source>
</evidence>
<organism evidence="2 3">
    <name type="scientific">Granulicella aggregans</name>
    <dbReference type="NCBI Taxonomy" id="474949"/>
    <lineage>
        <taxon>Bacteria</taxon>
        <taxon>Pseudomonadati</taxon>
        <taxon>Acidobacteriota</taxon>
        <taxon>Terriglobia</taxon>
        <taxon>Terriglobales</taxon>
        <taxon>Acidobacteriaceae</taxon>
        <taxon>Granulicella</taxon>
    </lineage>
</organism>
<feature type="domain" description="Transposase IS30-like HTH" evidence="1">
    <location>
        <begin position="60"/>
        <end position="102"/>
    </location>
</feature>
<dbReference type="AlphaFoldDB" id="A0A7W7ZCN4"/>
<dbReference type="Pfam" id="PF13936">
    <property type="entry name" value="HTH_38"/>
    <property type="match status" value="1"/>
</dbReference>
<comment type="caution">
    <text evidence="2">The sequence shown here is derived from an EMBL/GenBank/DDBJ whole genome shotgun (WGS) entry which is preliminary data.</text>
</comment>
<dbReference type="GO" id="GO:0005829">
    <property type="term" value="C:cytosol"/>
    <property type="evidence" value="ECO:0007669"/>
    <property type="project" value="TreeGrafter"/>
</dbReference>
<dbReference type="PANTHER" id="PTHR10948:SF23">
    <property type="entry name" value="TRANSPOSASE INSI FOR INSERTION SEQUENCE ELEMENT IS30A-RELATED"/>
    <property type="match status" value="1"/>
</dbReference>
<dbReference type="GO" id="GO:0004803">
    <property type="term" value="F:transposase activity"/>
    <property type="evidence" value="ECO:0007669"/>
    <property type="project" value="TreeGrafter"/>
</dbReference>
<keyword evidence="2" id="KW-0238">DNA-binding</keyword>
<protein>
    <submittedName>
        <fullName evidence="2">DNA-binding CsgD family transcriptional regulator</fullName>
    </submittedName>
</protein>
<name>A0A7W7ZCN4_9BACT</name>
<sequence>MRQERRHGLSAEQKSEIWRRWKAGESLHAIGRAFDKDHGSIQFLLSKHGGIAPAVRRRSQRTLTLAEREEISRGIASGSSIREIARGLERTASTVSREVARHGGRLMYRASEADQRAWRSALRPKPCRLAHHRKLRLIVAGKLIRDWSPQQIS</sequence>
<dbReference type="EMBL" id="JACHIP010000002">
    <property type="protein sequence ID" value="MBB5057398.1"/>
    <property type="molecule type" value="Genomic_DNA"/>
</dbReference>
<keyword evidence="3" id="KW-1185">Reference proteome</keyword>
<dbReference type="PANTHER" id="PTHR10948">
    <property type="entry name" value="TRANSPOSASE"/>
    <property type="match status" value="1"/>
</dbReference>
<dbReference type="InterPro" id="IPR025246">
    <property type="entry name" value="IS30-like_HTH"/>
</dbReference>
<dbReference type="GO" id="GO:0003677">
    <property type="term" value="F:DNA binding"/>
    <property type="evidence" value="ECO:0007669"/>
    <property type="project" value="UniProtKB-KW"/>
</dbReference>
<reference evidence="2 3" key="1">
    <citation type="submission" date="2020-08" db="EMBL/GenBank/DDBJ databases">
        <title>Genomic Encyclopedia of Type Strains, Phase IV (KMG-V): Genome sequencing to study the core and pangenomes of soil and plant-associated prokaryotes.</title>
        <authorList>
            <person name="Whitman W."/>
        </authorList>
    </citation>
    <scope>NUCLEOTIDE SEQUENCE [LARGE SCALE GENOMIC DNA]</scope>
    <source>
        <strain evidence="2 3">M8UP14</strain>
    </source>
</reference>
<dbReference type="RefSeq" id="WP_184216093.1">
    <property type="nucleotide sequence ID" value="NZ_JACHIP010000002.1"/>
</dbReference>